<evidence type="ECO:0000256" key="3">
    <source>
        <dbReference type="ARBA" id="ARBA00022946"/>
    </source>
</evidence>
<name>A0A177VDB6_9BASI</name>
<dbReference type="GO" id="GO:0005739">
    <property type="term" value="C:mitochondrion"/>
    <property type="evidence" value="ECO:0007669"/>
    <property type="project" value="UniProtKB-SubCell"/>
</dbReference>
<gene>
    <name evidence="7" type="ORF">A4X03_0g4910</name>
    <name evidence="6" type="ORF">JKIAZH3_G2655</name>
</gene>
<accession>A0A177VDB6</accession>
<dbReference type="Proteomes" id="UP000836402">
    <property type="component" value="Unassembled WGS sequence"/>
</dbReference>
<dbReference type="AlphaFoldDB" id="A0A177VDB6"/>
<reference evidence="7" key="2">
    <citation type="journal article" date="2019" name="IMA Fungus">
        <title>Genome sequencing and comparison of five Tilletia species to identify candidate genes for the detection of regulated species infecting wheat.</title>
        <authorList>
            <person name="Nguyen H.D.T."/>
            <person name="Sultana T."/>
            <person name="Kesanakurti P."/>
            <person name="Hambleton S."/>
        </authorList>
    </citation>
    <scope>NUCLEOTIDE SEQUENCE</scope>
    <source>
        <strain evidence="7">DAOMC 238032</strain>
    </source>
</reference>
<dbReference type="PANTHER" id="PTHR13126">
    <property type="entry name" value="CHAPERONE ATP11"/>
    <property type="match status" value="1"/>
</dbReference>
<evidence type="ECO:0000313" key="6">
    <source>
        <dbReference type="EMBL" id="CAD6912057.1"/>
    </source>
</evidence>
<feature type="region of interest" description="Disordered" evidence="5">
    <location>
        <begin position="121"/>
        <end position="191"/>
    </location>
</feature>
<evidence type="ECO:0000256" key="5">
    <source>
        <dbReference type="SAM" id="MobiDB-lite"/>
    </source>
</evidence>
<reference evidence="6" key="3">
    <citation type="submission" date="2020-10" db="EMBL/GenBank/DDBJ databases">
        <authorList>
            <person name="Sedaghatjoo S."/>
        </authorList>
    </citation>
    <scope>NUCLEOTIDE SEQUENCE</scope>
    <source>
        <strain evidence="6">AZH3</strain>
    </source>
</reference>
<dbReference type="EMBL" id="CAJHJG010001393">
    <property type="protein sequence ID" value="CAD6912057.1"/>
    <property type="molecule type" value="Genomic_DNA"/>
</dbReference>
<dbReference type="GO" id="GO:0033615">
    <property type="term" value="P:mitochondrial proton-transporting ATP synthase complex assembly"/>
    <property type="evidence" value="ECO:0007669"/>
    <property type="project" value="TreeGrafter"/>
</dbReference>
<keyword evidence="9" id="KW-1185">Reference proteome</keyword>
<evidence type="ECO:0000313" key="7">
    <source>
        <dbReference type="EMBL" id="KAE8256933.1"/>
    </source>
</evidence>
<evidence type="ECO:0008006" key="10">
    <source>
        <dbReference type="Google" id="ProtNLM"/>
    </source>
</evidence>
<dbReference type="Pfam" id="PF06644">
    <property type="entry name" value="ATP11"/>
    <property type="match status" value="1"/>
</dbReference>
<organism evidence="7 8">
    <name type="scientific">Tilletia caries</name>
    <name type="common">wheat bunt fungus</name>
    <dbReference type="NCBI Taxonomy" id="13290"/>
    <lineage>
        <taxon>Eukaryota</taxon>
        <taxon>Fungi</taxon>
        <taxon>Dikarya</taxon>
        <taxon>Basidiomycota</taxon>
        <taxon>Ustilaginomycotina</taxon>
        <taxon>Exobasidiomycetes</taxon>
        <taxon>Tilletiales</taxon>
        <taxon>Tilletiaceae</taxon>
        <taxon>Tilletia</taxon>
    </lineage>
</organism>
<comment type="subcellular location">
    <subcellularLocation>
        <location evidence="1">Mitochondrion</location>
    </subcellularLocation>
</comment>
<feature type="compositionally biased region" description="Low complexity" evidence="5">
    <location>
        <begin position="123"/>
        <end position="138"/>
    </location>
</feature>
<reference evidence="7" key="1">
    <citation type="submission" date="2016-04" db="EMBL/GenBank/DDBJ databases">
        <authorList>
            <person name="Nguyen H.D."/>
            <person name="Kesanakurti P."/>
            <person name="Cullis J."/>
            <person name="Levesque C.A."/>
            <person name="Hambleton S."/>
        </authorList>
    </citation>
    <scope>NUCLEOTIDE SEQUENCE</scope>
    <source>
        <strain evidence="7">DAOMC 238032</strain>
    </source>
</reference>
<evidence type="ECO:0000256" key="2">
    <source>
        <dbReference type="ARBA" id="ARBA00009116"/>
    </source>
</evidence>
<proteinExistence type="inferred from homology"/>
<comment type="caution">
    <text evidence="7">The sequence shown here is derived from an EMBL/GenBank/DDBJ whole genome shotgun (WGS) entry which is preliminary data.</text>
</comment>
<dbReference type="PANTHER" id="PTHR13126:SF0">
    <property type="entry name" value="ATP SYNTHASE MITOCHONDRIAL F1 COMPLEX ASSEMBLY FACTOR 1"/>
    <property type="match status" value="1"/>
</dbReference>
<protein>
    <recommendedName>
        <fullName evidence="10">ATP11-domain-containing protein</fullName>
    </recommendedName>
</protein>
<keyword evidence="3" id="KW-0809">Transit peptide</keyword>
<comment type="similarity">
    <text evidence="2">Belongs to the ATP11 family.</text>
</comment>
<dbReference type="InterPro" id="IPR010591">
    <property type="entry name" value="ATP11"/>
</dbReference>
<evidence type="ECO:0000256" key="4">
    <source>
        <dbReference type="ARBA" id="ARBA00023128"/>
    </source>
</evidence>
<dbReference type="Proteomes" id="UP000077671">
    <property type="component" value="Unassembled WGS sequence"/>
</dbReference>
<evidence type="ECO:0000313" key="9">
    <source>
        <dbReference type="Proteomes" id="UP000836402"/>
    </source>
</evidence>
<sequence length="405" mass="44580">MMLGATSSCTRCLRTALALARTPAWSRPYSSPTTNGDDPAADRQERINKLLDKARALKLQHLRNQQSSSAAAAAASASTSVPSSVNKLEQYADALRRKAKEQGYENVEAMRRAVKVKTFQYKAPSSTTAPASASAPAAQEGKDAEEIRPKSTTFERKDEELKERLRARAAEKEKDKEARPSHDPSGPVKPLSAIMDLDKLFAPPSDGSPSPSGPADSADVAKLWTTYHTLKNKLSAVIPSDTYSRMQSLSQKYPRFVIPLIRDDALEQGGHEIFYLEWAALPVPTPHHLAPTSSPLPRPTTILFTSLAEYKLRQEFARPAFVLTHYTDLATSHGVVLMRGEVSEESSGAKMLSDAEAQRLCVTLQRFYLPMPESAEGTERSELVRVFHEEPGTFDVQRLIKAATF</sequence>
<dbReference type="EMBL" id="LWDD02000714">
    <property type="protein sequence ID" value="KAE8256933.1"/>
    <property type="molecule type" value="Genomic_DNA"/>
</dbReference>
<evidence type="ECO:0000313" key="8">
    <source>
        <dbReference type="Proteomes" id="UP000077671"/>
    </source>
</evidence>
<keyword evidence="4" id="KW-0496">Mitochondrion</keyword>
<feature type="compositionally biased region" description="Basic and acidic residues" evidence="5">
    <location>
        <begin position="140"/>
        <end position="182"/>
    </location>
</feature>
<evidence type="ECO:0000256" key="1">
    <source>
        <dbReference type="ARBA" id="ARBA00004173"/>
    </source>
</evidence>